<evidence type="ECO:0000313" key="4">
    <source>
        <dbReference type="Proteomes" id="UP000051655"/>
    </source>
</evidence>
<reference evidence="3 4" key="1">
    <citation type="journal article" date="2015" name="Genome Announc.">
        <title>Expanding the biotechnology potential of lactobacilli through comparative genomics of 213 strains and associated genera.</title>
        <authorList>
            <person name="Sun Z."/>
            <person name="Harris H.M."/>
            <person name="McCann A."/>
            <person name="Guo C."/>
            <person name="Argimon S."/>
            <person name="Zhang W."/>
            <person name="Yang X."/>
            <person name="Jeffery I.B."/>
            <person name="Cooney J.C."/>
            <person name="Kagawa T.F."/>
            <person name="Liu W."/>
            <person name="Song Y."/>
            <person name="Salvetti E."/>
            <person name="Wrobel A."/>
            <person name="Rasinkangas P."/>
            <person name="Parkhill J."/>
            <person name="Rea M.C."/>
            <person name="O'Sullivan O."/>
            <person name="Ritari J."/>
            <person name="Douillard F.P."/>
            <person name="Paul Ross R."/>
            <person name="Yang R."/>
            <person name="Briner A.E."/>
            <person name="Felis G.E."/>
            <person name="de Vos W.M."/>
            <person name="Barrangou R."/>
            <person name="Klaenhammer T.R."/>
            <person name="Caufield P.W."/>
            <person name="Cui Y."/>
            <person name="Zhang H."/>
            <person name="O'Toole P.W."/>
        </authorList>
    </citation>
    <scope>NUCLEOTIDE SEQUENCE [LARGE SCALE GENOMIC DNA]</scope>
    <source>
        <strain evidence="3 4">DSM 20593</strain>
    </source>
</reference>
<comment type="caution">
    <text evidence="3">The sequence shown here is derived from an EMBL/GenBank/DDBJ whole genome shotgun (WGS) entry which is preliminary data.</text>
</comment>
<dbReference type="PATRIC" id="fig|1616.3.peg.71"/>
<evidence type="ECO:0000256" key="1">
    <source>
        <dbReference type="SAM" id="MobiDB-lite"/>
    </source>
</evidence>
<feature type="region of interest" description="Disordered" evidence="1">
    <location>
        <begin position="242"/>
        <end position="264"/>
    </location>
</feature>
<organism evidence="3 4">
    <name type="scientific">Weissella kandleri</name>
    <dbReference type="NCBI Taxonomy" id="1616"/>
    <lineage>
        <taxon>Bacteria</taxon>
        <taxon>Bacillati</taxon>
        <taxon>Bacillota</taxon>
        <taxon>Bacilli</taxon>
        <taxon>Lactobacillales</taxon>
        <taxon>Lactobacillaceae</taxon>
        <taxon>Weissella</taxon>
    </lineage>
</organism>
<dbReference type="STRING" id="1616.IV73_GL000071"/>
<name>A0A0R2JDY8_9LACO</name>
<dbReference type="RefSeq" id="WP_057753269.1">
    <property type="nucleotide sequence ID" value="NZ_JQBP01000001.1"/>
</dbReference>
<dbReference type="Pfam" id="PF13349">
    <property type="entry name" value="DUF4097"/>
    <property type="match status" value="1"/>
</dbReference>
<dbReference type="InterPro" id="IPR025164">
    <property type="entry name" value="Toastrack_DUF4097"/>
</dbReference>
<dbReference type="Proteomes" id="UP000051655">
    <property type="component" value="Unassembled WGS sequence"/>
</dbReference>
<evidence type="ECO:0000313" key="3">
    <source>
        <dbReference type="EMBL" id="KRN75587.1"/>
    </source>
</evidence>
<accession>A0A0R2JDY8</accession>
<keyword evidence="4" id="KW-1185">Reference proteome</keyword>
<feature type="compositionally biased region" description="Basic and acidic residues" evidence="1">
    <location>
        <begin position="249"/>
        <end position="261"/>
    </location>
</feature>
<feature type="domain" description="DUF4097" evidence="2">
    <location>
        <begin position="60"/>
        <end position="285"/>
    </location>
</feature>
<dbReference type="OrthoDB" id="2848007at2"/>
<proteinExistence type="predicted"/>
<sequence length="291" mass="32474">MNNKKLRITALIGLAAILVGSIMGIIGWYGNDSKLDTLSFDRGFHIEKYVTRQGYDVKDVKNLELDTHDADITIKRGNEFGLKTRLLSQDRVTVKRDGNHVTVKNQGFEVKNIVTGYDQPTITVTLPVDYPLDELNIKVQGGTLDISKLKVEQKTEIQNIDGGIILNHVDFKNGSIRNDGSGTRLEGGNFQQMEFINNAPFRAIKTNFMGDNTVKVQDNRVVLTQPQSNLAVDLTAHDGNVDVQNQKDVQTKRHDDGDFSTDKTTFGQDDENKLHVIATNGDIHVSDTEDY</sequence>
<dbReference type="AlphaFoldDB" id="A0A0R2JDY8"/>
<gene>
    <name evidence="3" type="ORF">IV73_GL000071</name>
</gene>
<protein>
    <recommendedName>
        <fullName evidence="2">DUF4097 domain-containing protein</fullName>
    </recommendedName>
</protein>
<evidence type="ECO:0000259" key="2">
    <source>
        <dbReference type="Pfam" id="PF13349"/>
    </source>
</evidence>
<dbReference type="EMBL" id="JQBP01000001">
    <property type="protein sequence ID" value="KRN75587.1"/>
    <property type="molecule type" value="Genomic_DNA"/>
</dbReference>